<dbReference type="GO" id="GO:0005886">
    <property type="term" value="C:plasma membrane"/>
    <property type="evidence" value="ECO:0007669"/>
    <property type="project" value="InterPro"/>
</dbReference>
<keyword evidence="13" id="KW-1185">Reference proteome</keyword>
<keyword evidence="6 10" id="KW-0472">Membrane</keyword>
<name>V4B4N2_LOTGI</name>
<dbReference type="OrthoDB" id="534912at2759"/>
<dbReference type="RefSeq" id="XP_009065981.1">
    <property type="nucleotide sequence ID" value="XM_009067733.1"/>
</dbReference>
<keyword evidence="8" id="KW-0325">Glycoprotein</keyword>
<evidence type="ECO:0000259" key="11">
    <source>
        <dbReference type="Pfam" id="PF00909"/>
    </source>
</evidence>
<evidence type="ECO:0000256" key="8">
    <source>
        <dbReference type="ARBA" id="ARBA00023180"/>
    </source>
</evidence>
<dbReference type="PANTHER" id="PTHR11730">
    <property type="entry name" value="AMMONIUM TRANSPORTER"/>
    <property type="match status" value="1"/>
</dbReference>
<evidence type="ECO:0000256" key="2">
    <source>
        <dbReference type="ARBA" id="ARBA00011036"/>
    </source>
</evidence>
<feature type="transmembrane region" description="Helical" evidence="10">
    <location>
        <begin position="393"/>
        <end position="417"/>
    </location>
</feature>
<feature type="transmembrane region" description="Helical" evidence="10">
    <location>
        <begin position="249"/>
        <end position="267"/>
    </location>
</feature>
<dbReference type="EMBL" id="KB203711">
    <property type="protein sequence ID" value="ESO83379.1"/>
    <property type="molecule type" value="Genomic_DNA"/>
</dbReference>
<evidence type="ECO:0000256" key="1">
    <source>
        <dbReference type="ARBA" id="ARBA00004141"/>
    </source>
</evidence>
<dbReference type="InterPro" id="IPR002229">
    <property type="entry name" value="RhesusRHD"/>
</dbReference>
<dbReference type="HOGENOM" id="CLU_021386_0_0_1"/>
<feature type="transmembrane region" description="Helical" evidence="10">
    <location>
        <begin position="176"/>
        <end position="198"/>
    </location>
</feature>
<dbReference type="GO" id="GO:0097272">
    <property type="term" value="P:ammonium homeostasis"/>
    <property type="evidence" value="ECO:0007669"/>
    <property type="project" value="TreeGrafter"/>
</dbReference>
<dbReference type="PRINTS" id="PR00342">
    <property type="entry name" value="RHESUSRHD"/>
</dbReference>
<dbReference type="OMA" id="NCFEDDV"/>
<dbReference type="FunFam" id="1.10.3430.10:FF:000001">
    <property type="entry name" value="Ammonium transporter Rh type C"/>
    <property type="match status" value="1"/>
</dbReference>
<feature type="transmembrane region" description="Helical" evidence="10">
    <location>
        <begin position="59"/>
        <end position="81"/>
    </location>
</feature>
<feature type="region of interest" description="Disordered" evidence="9">
    <location>
        <begin position="476"/>
        <end position="506"/>
    </location>
</feature>
<dbReference type="GO" id="GO:0008519">
    <property type="term" value="F:ammonium channel activity"/>
    <property type="evidence" value="ECO:0007669"/>
    <property type="project" value="InterPro"/>
</dbReference>
<feature type="transmembrane region" description="Helical" evidence="10">
    <location>
        <begin position="210"/>
        <end position="229"/>
    </location>
</feature>
<dbReference type="SUPFAM" id="SSF111352">
    <property type="entry name" value="Ammonium transporter"/>
    <property type="match status" value="1"/>
</dbReference>
<evidence type="ECO:0000256" key="7">
    <source>
        <dbReference type="ARBA" id="ARBA00023177"/>
    </source>
</evidence>
<proteinExistence type="inferred from homology"/>
<evidence type="ECO:0000256" key="9">
    <source>
        <dbReference type="SAM" id="MobiDB-lite"/>
    </source>
</evidence>
<feature type="transmembrane region" description="Helical" evidence="10">
    <location>
        <begin position="7"/>
        <end position="28"/>
    </location>
</feature>
<keyword evidence="3" id="KW-0813">Transport</keyword>
<keyword evidence="5 10" id="KW-1133">Transmembrane helix</keyword>
<dbReference type="PANTHER" id="PTHR11730:SF60">
    <property type="entry name" value="RH50, ISOFORM D"/>
    <property type="match status" value="1"/>
</dbReference>
<dbReference type="GeneID" id="20233460"/>
<dbReference type="KEGG" id="lgi:LOTGIDRAFT_133634"/>
<protein>
    <recommendedName>
        <fullName evidence="11">Ammonium transporter AmtB-like domain-containing protein</fullName>
    </recommendedName>
</protein>
<evidence type="ECO:0000313" key="12">
    <source>
        <dbReference type="EMBL" id="ESO83379.1"/>
    </source>
</evidence>
<evidence type="ECO:0000256" key="10">
    <source>
        <dbReference type="SAM" id="Phobius"/>
    </source>
</evidence>
<reference evidence="12 13" key="1">
    <citation type="journal article" date="2013" name="Nature">
        <title>Insights into bilaterian evolution from three spiralian genomes.</title>
        <authorList>
            <person name="Simakov O."/>
            <person name="Marletaz F."/>
            <person name="Cho S.J."/>
            <person name="Edsinger-Gonzales E."/>
            <person name="Havlak P."/>
            <person name="Hellsten U."/>
            <person name="Kuo D.H."/>
            <person name="Larsson T."/>
            <person name="Lv J."/>
            <person name="Arendt D."/>
            <person name="Savage R."/>
            <person name="Osoegawa K."/>
            <person name="de Jong P."/>
            <person name="Grimwood J."/>
            <person name="Chapman J.A."/>
            <person name="Shapiro H."/>
            <person name="Aerts A."/>
            <person name="Otillar R.P."/>
            <person name="Terry A.Y."/>
            <person name="Boore J.L."/>
            <person name="Grigoriev I.V."/>
            <person name="Lindberg D.R."/>
            <person name="Seaver E.C."/>
            <person name="Weisblat D.A."/>
            <person name="Putnam N.H."/>
            <person name="Rokhsar D.S."/>
        </authorList>
    </citation>
    <scope>NUCLEOTIDE SEQUENCE [LARGE SCALE GENOMIC DNA]</scope>
</reference>
<feature type="transmembrane region" description="Helical" evidence="10">
    <location>
        <begin position="88"/>
        <end position="110"/>
    </location>
</feature>
<comment type="similarity">
    <text evidence="2">Belongs to the ammonium transporter (TC 2.A.49) family. Rh subfamily.</text>
</comment>
<comment type="subcellular location">
    <subcellularLocation>
        <location evidence="1">Membrane</location>
        <topology evidence="1">Multi-pass membrane protein</topology>
    </subcellularLocation>
</comment>
<evidence type="ECO:0000256" key="3">
    <source>
        <dbReference type="ARBA" id="ARBA00022448"/>
    </source>
</evidence>
<organism evidence="12 13">
    <name type="scientific">Lottia gigantea</name>
    <name type="common">Giant owl limpet</name>
    <dbReference type="NCBI Taxonomy" id="225164"/>
    <lineage>
        <taxon>Eukaryota</taxon>
        <taxon>Metazoa</taxon>
        <taxon>Spiralia</taxon>
        <taxon>Lophotrochozoa</taxon>
        <taxon>Mollusca</taxon>
        <taxon>Gastropoda</taxon>
        <taxon>Patellogastropoda</taxon>
        <taxon>Lottioidea</taxon>
        <taxon>Lottiidae</taxon>
        <taxon>Lottia</taxon>
    </lineage>
</organism>
<dbReference type="InterPro" id="IPR029020">
    <property type="entry name" value="Ammonium/urea_transptr"/>
</dbReference>
<evidence type="ECO:0000256" key="5">
    <source>
        <dbReference type="ARBA" id="ARBA00022989"/>
    </source>
</evidence>
<keyword evidence="4 10" id="KW-0812">Transmembrane</keyword>
<feature type="transmembrane region" description="Helical" evidence="10">
    <location>
        <begin position="116"/>
        <end position="140"/>
    </location>
</feature>
<feature type="domain" description="Ammonium transporter AmtB-like" evidence="11">
    <location>
        <begin position="53"/>
        <end position="427"/>
    </location>
</feature>
<dbReference type="Proteomes" id="UP000030746">
    <property type="component" value="Unassembled WGS sequence"/>
</dbReference>
<dbReference type="InterPro" id="IPR024041">
    <property type="entry name" value="NH4_transpt_AmtB-like_dom"/>
</dbReference>
<gene>
    <name evidence="12" type="ORF">LOTGIDRAFT_133634</name>
</gene>
<sequence>MRSPTRLKFPIVVLGIQIIFIVLFALTVEYDKSADAKFDIQHPRNVTDRNPPENEVSKYYPMFQDVHVMIFIGFGFLMTFLKRYGFSAVGLNLLIAALILQWATLVQGYLHSDGNVHISITSMITADFAAATVLITFGAVLGKVSPLQMVVVALIEVVLATLNEKVGVQIFQVSDIGGSIFVHAFGAFFGLALARVLYDEDVERSTKEGSVYHSDLFAMIGTIFLWLFWPSFNSALAVGDDQHRAVLNTYMALAACCIVTFAISALVDGEGKFDMVHVQNATLAGGVAVGTSADMMIQPVGALVVGAVAGVLSTCGYRFITPFLTSKLKLHDTCGVNNLHGMPAVLAAVIGSIAAAVANTDTYDDPEFAKIKLYVDVSPGEGRTAGQQGGYQMLALAVTLAIAIVGGVITGFIIKFIPMFVAPKKEQLFEDEPYWGVPDDHRTYPNIPIIITTEATDSHASVPSLYQHVTARLLESDEPVNSERHSNSSLEDEKESIENKTADIDV</sequence>
<evidence type="ECO:0000256" key="4">
    <source>
        <dbReference type="ARBA" id="ARBA00022692"/>
    </source>
</evidence>
<keyword evidence="7" id="KW-0924">Ammonia transport</keyword>
<dbReference type="CTD" id="20233460"/>
<dbReference type="Pfam" id="PF00909">
    <property type="entry name" value="Ammonium_transp"/>
    <property type="match status" value="1"/>
</dbReference>
<feature type="compositionally biased region" description="Basic and acidic residues" evidence="9">
    <location>
        <begin position="496"/>
        <end position="506"/>
    </location>
</feature>
<dbReference type="AlphaFoldDB" id="V4B4N2"/>
<evidence type="ECO:0000313" key="13">
    <source>
        <dbReference type="Proteomes" id="UP000030746"/>
    </source>
</evidence>
<dbReference type="Gene3D" id="1.10.3430.10">
    <property type="entry name" value="Ammonium transporter AmtB like domains"/>
    <property type="match status" value="1"/>
</dbReference>
<evidence type="ECO:0000256" key="6">
    <source>
        <dbReference type="ARBA" id="ARBA00023136"/>
    </source>
</evidence>
<feature type="transmembrane region" description="Helical" evidence="10">
    <location>
        <begin position="300"/>
        <end position="320"/>
    </location>
</feature>
<accession>V4B4N2</accession>